<reference evidence="12" key="1">
    <citation type="submission" date="2021-05" db="EMBL/GenBank/DDBJ databases">
        <title>Energy efficiency and biological interactions define the core microbiome of deep oligotrophic groundwater.</title>
        <authorList>
            <person name="Mehrshad M."/>
            <person name="Lopez-Fernandez M."/>
            <person name="Bell E."/>
            <person name="Bernier-Latmani R."/>
            <person name="Bertilsson S."/>
            <person name="Dopson M."/>
        </authorList>
    </citation>
    <scope>NUCLEOTIDE SEQUENCE</scope>
    <source>
        <strain evidence="12">Modern_marine.mb.64</strain>
    </source>
</reference>
<comment type="subcellular location">
    <subcellularLocation>
        <location evidence="1 9">Cytoplasm</location>
    </subcellularLocation>
</comment>
<dbReference type="SUPFAM" id="SSF47823">
    <property type="entry name" value="lambda integrase-like, N-terminal domain"/>
    <property type="match status" value="1"/>
</dbReference>
<dbReference type="EMBL" id="JAHJDP010000028">
    <property type="protein sequence ID" value="MBU2690301.1"/>
    <property type="molecule type" value="Genomic_DNA"/>
</dbReference>
<evidence type="ECO:0000256" key="4">
    <source>
        <dbReference type="ARBA" id="ARBA00022829"/>
    </source>
</evidence>
<dbReference type="InterPro" id="IPR011010">
    <property type="entry name" value="DNA_brk_join_enz"/>
</dbReference>
<evidence type="ECO:0000256" key="6">
    <source>
        <dbReference type="ARBA" id="ARBA00023125"/>
    </source>
</evidence>
<dbReference type="GO" id="GO:0007059">
    <property type="term" value="P:chromosome segregation"/>
    <property type="evidence" value="ECO:0007669"/>
    <property type="project" value="UniProtKB-UniRule"/>
</dbReference>
<comment type="similarity">
    <text evidence="9">Belongs to the 'phage' integrase family. XerC subfamily.</text>
</comment>
<dbReference type="InterPro" id="IPR004107">
    <property type="entry name" value="Integrase_SAM-like_N"/>
</dbReference>
<evidence type="ECO:0000256" key="9">
    <source>
        <dbReference type="HAMAP-Rule" id="MF_01808"/>
    </source>
</evidence>
<dbReference type="PROSITE" id="PS51898">
    <property type="entry name" value="TYR_RECOMBINASE"/>
    <property type="match status" value="1"/>
</dbReference>
<dbReference type="InterPro" id="IPR013762">
    <property type="entry name" value="Integrase-like_cat_sf"/>
</dbReference>
<feature type="active site" evidence="9">
    <location>
        <position position="193"/>
    </location>
</feature>
<comment type="caution">
    <text evidence="12">The sequence shown here is derived from an EMBL/GenBank/DDBJ whole genome shotgun (WGS) entry which is preliminary data.</text>
</comment>
<dbReference type="CDD" id="cd00798">
    <property type="entry name" value="INT_XerDC_C"/>
    <property type="match status" value="1"/>
</dbReference>
<feature type="active site" evidence="9">
    <location>
        <position position="169"/>
    </location>
</feature>
<feature type="active site" description="O-(3'-phospho-DNA)-tyrosine intermediate" evidence="9">
    <location>
        <position position="299"/>
    </location>
</feature>
<feature type="domain" description="Tyr recombinase" evidence="10">
    <location>
        <begin position="129"/>
        <end position="312"/>
    </location>
</feature>
<dbReference type="InterPro" id="IPR002104">
    <property type="entry name" value="Integrase_catalytic"/>
</dbReference>
<gene>
    <name evidence="9" type="primary">xerC</name>
    <name evidence="12" type="ORF">KJ970_05175</name>
</gene>
<dbReference type="GO" id="GO:0006313">
    <property type="term" value="P:DNA transposition"/>
    <property type="evidence" value="ECO:0007669"/>
    <property type="project" value="UniProtKB-UniRule"/>
</dbReference>
<dbReference type="InterPro" id="IPR010998">
    <property type="entry name" value="Integrase_recombinase_N"/>
</dbReference>
<keyword evidence="2 9" id="KW-0963">Cytoplasm</keyword>
<dbReference type="GO" id="GO:0051301">
    <property type="term" value="P:cell division"/>
    <property type="evidence" value="ECO:0007669"/>
    <property type="project" value="UniProtKB-KW"/>
</dbReference>
<sequence length="318" mass="36053">MASSRKASSKISRGSDALVPEMEAFLLQLRAVEGLRPLTIKAYTEDLERFRLWLAEHAPRQSEPSGISERINTATIRAYLAVLAARGYSASTLSRRRAAIFRFTRFLTRRGILPRDPAPEIPRAISGRKLPRPLGAHRVQRILEGPWPEGIEGLRDRALLELLYGTGVRVSEAADVNIEDVDFREGWLRIRGKGGKERMVCFGEPCRKALREYLRHPERAGSIDPQETSFFRNPRGERLSVRSIQRIVTRYLMPFNLEARPSPHTLRHSYATHLLEGGADLRIIQELLGHASPATTQIYTHVTPSSLREVYQRAHPRA</sequence>
<keyword evidence="4 9" id="KW-0159">Chromosome partition</keyword>
<evidence type="ECO:0000313" key="13">
    <source>
        <dbReference type="Proteomes" id="UP000777784"/>
    </source>
</evidence>
<keyword evidence="8 9" id="KW-0131">Cell cycle</keyword>
<dbReference type="Proteomes" id="UP000777784">
    <property type="component" value="Unassembled WGS sequence"/>
</dbReference>
<comment type="subunit">
    <text evidence="9">Forms a cyclic heterotetrameric complex composed of two molecules of XerC and two molecules of XerD.</text>
</comment>
<keyword evidence="3 9" id="KW-0132">Cell division</keyword>
<feature type="active site" evidence="9">
    <location>
        <position position="267"/>
    </location>
</feature>
<evidence type="ECO:0000256" key="3">
    <source>
        <dbReference type="ARBA" id="ARBA00022618"/>
    </source>
</evidence>
<dbReference type="HAMAP" id="MF_01808">
    <property type="entry name" value="Recomb_XerC_XerD"/>
    <property type="match status" value="1"/>
</dbReference>
<evidence type="ECO:0000256" key="1">
    <source>
        <dbReference type="ARBA" id="ARBA00004496"/>
    </source>
</evidence>
<accession>A0A948RUN0</accession>
<evidence type="ECO:0000256" key="7">
    <source>
        <dbReference type="ARBA" id="ARBA00023172"/>
    </source>
</evidence>
<dbReference type="InterPro" id="IPR050090">
    <property type="entry name" value="Tyrosine_recombinase_XerCD"/>
</dbReference>
<feature type="active site" evidence="9">
    <location>
        <position position="290"/>
    </location>
</feature>
<dbReference type="PANTHER" id="PTHR30349">
    <property type="entry name" value="PHAGE INTEGRASE-RELATED"/>
    <property type="match status" value="1"/>
</dbReference>
<organism evidence="12 13">
    <name type="scientific">Eiseniibacteriota bacterium</name>
    <dbReference type="NCBI Taxonomy" id="2212470"/>
    <lineage>
        <taxon>Bacteria</taxon>
        <taxon>Candidatus Eiseniibacteriota</taxon>
    </lineage>
</organism>
<dbReference type="Gene3D" id="1.10.443.10">
    <property type="entry name" value="Intergrase catalytic core"/>
    <property type="match status" value="1"/>
</dbReference>
<keyword evidence="5 9" id="KW-0229">DNA integration</keyword>
<evidence type="ECO:0000256" key="5">
    <source>
        <dbReference type="ARBA" id="ARBA00022908"/>
    </source>
</evidence>
<keyword evidence="7 9" id="KW-0233">DNA recombination</keyword>
<evidence type="ECO:0000256" key="8">
    <source>
        <dbReference type="ARBA" id="ARBA00023306"/>
    </source>
</evidence>
<dbReference type="GO" id="GO:0009037">
    <property type="term" value="F:tyrosine-based site-specific recombinase activity"/>
    <property type="evidence" value="ECO:0007669"/>
    <property type="project" value="UniProtKB-UniRule"/>
</dbReference>
<comment type="function">
    <text evidence="9">Site-specific tyrosine recombinase, which acts by catalyzing the cutting and rejoining of the recombining DNA molecules. The XerC-XerD complex is essential to convert dimers of the bacterial chromosome into monomers to permit their segregation at cell division. It also contributes to the segregational stability of plasmids.</text>
</comment>
<protein>
    <recommendedName>
        <fullName evidence="9">Tyrosine recombinase XerC</fullName>
    </recommendedName>
</protein>
<dbReference type="Pfam" id="PF02899">
    <property type="entry name" value="Phage_int_SAM_1"/>
    <property type="match status" value="1"/>
</dbReference>
<evidence type="ECO:0000256" key="2">
    <source>
        <dbReference type="ARBA" id="ARBA00022490"/>
    </source>
</evidence>
<dbReference type="GO" id="GO:0005737">
    <property type="term" value="C:cytoplasm"/>
    <property type="evidence" value="ECO:0007669"/>
    <property type="project" value="UniProtKB-SubCell"/>
</dbReference>
<dbReference type="PANTHER" id="PTHR30349:SF77">
    <property type="entry name" value="TYROSINE RECOMBINASE XERC"/>
    <property type="match status" value="1"/>
</dbReference>
<feature type="domain" description="Core-binding (CB)" evidence="11">
    <location>
        <begin position="16"/>
        <end position="108"/>
    </location>
</feature>
<feature type="active site" evidence="9">
    <location>
        <position position="264"/>
    </location>
</feature>
<dbReference type="GO" id="GO:0003677">
    <property type="term" value="F:DNA binding"/>
    <property type="evidence" value="ECO:0007669"/>
    <property type="project" value="UniProtKB-UniRule"/>
</dbReference>
<evidence type="ECO:0000259" key="10">
    <source>
        <dbReference type="PROSITE" id="PS51898"/>
    </source>
</evidence>
<keyword evidence="6 9" id="KW-0238">DNA-binding</keyword>
<dbReference type="Gene3D" id="1.10.150.130">
    <property type="match status" value="1"/>
</dbReference>
<evidence type="ECO:0000313" key="12">
    <source>
        <dbReference type="EMBL" id="MBU2690301.1"/>
    </source>
</evidence>
<dbReference type="PROSITE" id="PS51900">
    <property type="entry name" value="CB"/>
    <property type="match status" value="1"/>
</dbReference>
<evidence type="ECO:0000259" key="11">
    <source>
        <dbReference type="PROSITE" id="PS51900"/>
    </source>
</evidence>
<name>A0A948RUN0_UNCEI</name>
<dbReference type="SUPFAM" id="SSF56349">
    <property type="entry name" value="DNA breaking-rejoining enzymes"/>
    <property type="match status" value="1"/>
</dbReference>
<dbReference type="Pfam" id="PF00589">
    <property type="entry name" value="Phage_integrase"/>
    <property type="match status" value="1"/>
</dbReference>
<dbReference type="AlphaFoldDB" id="A0A948RUN0"/>
<dbReference type="InterPro" id="IPR044068">
    <property type="entry name" value="CB"/>
</dbReference>
<dbReference type="InterPro" id="IPR023009">
    <property type="entry name" value="Tyrosine_recombinase_XerC/XerD"/>
</dbReference>
<proteinExistence type="inferred from homology"/>